<reference evidence="2 3" key="1">
    <citation type="journal article" date="2011" name="Genome Res.">
        <title>Phylogeny-wide analysis of social amoeba genomes highlights ancient origins for complex intercellular communication.</title>
        <authorList>
            <person name="Heidel A.J."/>
            <person name="Lawal H.M."/>
            <person name="Felder M."/>
            <person name="Schilde C."/>
            <person name="Helps N.R."/>
            <person name="Tunggal B."/>
            <person name="Rivero F."/>
            <person name="John U."/>
            <person name="Schleicher M."/>
            <person name="Eichinger L."/>
            <person name="Platzer M."/>
            <person name="Noegel A.A."/>
            <person name="Schaap P."/>
            <person name="Gloeckner G."/>
        </authorList>
    </citation>
    <scope>NUCLEOTIDE SEQUENCE [LARGE SCALE GENOMIC DNA]</scope>
    <source>
        <strain evidence="3">ATCC 26659 / Pp 5 / PN500</strain>
    </source>
</reference>
<feature type="region of interest" description="Disordered" evidence="1">
    <location>
        <begin position="198"/>
        <end position="234"/>
    </location>
</feature>
<accession>D3B8K5</accession>
<keyword evidence="3" id="KW-1185">Reference proteome</keyword>
<evidence type="ECO:0000313" key="3">
    <source>
        <dbReference type="Proteomes" id="UP000001396"/>
    </source>
</evidence>
<dbReference type="InterPro" id="IPR024224">
    <property type="entry name" value="DENND6"/>
</dbReference>
<dbReference type="AlphaFoldDB" id="D3B8K5"/>
<dbReference type="GeneID" id="31360285"/>
<proteinExistence type="predicted"/>
<protein>
    <submittedName>
        <fullName evidence="2">Uncharacterized protein</fullName>
    </submittedName>
</protein>
<dbReference type="Proteomes" id="UP000001396">
    <property type="component" value="Unassembled WGS sequence"/>
</dbReference>
<dbReference type="PANTHER" id="PTHR13677:SF0">
    <property type="entry name" value="LD41638P"/>
    <property type="match status" value="1"/>
</dbReference>
<dbReference type="RefSeq" id="XP_020434490.1">
    <property type="nucleotide sequence ID" value="XM_020575695.1"/>
</dbReference>
<feature type="region of interest" description="Disordered" evidence="1">
    <location>
        <begin position="267"/>
        <end position="294"/>
    </location>
</feature>
<feature type="compositionally biased region" description="Polar residues" evidence="1">
    <location>
        <begin position="279"/>
        <end position="289"/>
    </location>
</feature>
<dbReference type="InParanoid" id="D3B8K5"/>
<dbReference type="PANTHER" id="PTHR13677">
    <property type="entry name" value="LD41638P"/>
    <property type="match status" value="1"/>
</dbReference>
<dbReference type="EMBL" id="ADBJ01000020">
    <property type="protein sequence ID" value="EFA82373.1"/>
    <property type="molecule type" value="Genomic_DNA"/>
</dbReference>
<dbReference type="FunCoup" id="D3B8K5">
    <property type="interactions" value="217"/>
</dbReference>
<evidence type="ECO:0000313" key="2">
    <source>
        <dbReference type="EMBL" id="EFA82373.1"/>
    </source>
</evidence>
<organism evidence="2 3">
    <name type="scientific">Heterostelium pallidum (strain ATCC 26659 / Pp 5 / PN500)</name>
    <name type="common">Cellular slime mold</name>
    <name type="synonym">Polysphondylium pallidum</name>
    <dbReference type="NCBI Taxonomy" id="670386"/>
    <lineage>
        <taxon>Eukaryota</taxon>
        <taxon>Amoebozoa</taxon>
        <taxon>Evosea</taxon>
        <taxon>Eumycetozoa</taxon>
        <taxon>Dictyostelia</taxon>
        <taxon>Acytosteliales</taxon>
        <taxon>Acytosteliaceae</taxon>
        <taxon>Heterostelium</taxon>
    </lineage>
</organism>
<evidence type="ECO:0000256" key="1">
    <source>
        <dbReference type="SAM" id="MobiDB-lite"/>
    </source>
</evidence>
<dbReference type="GO" id="GO:0005085">
    <property type="term" value="F:guanyl-nucleotide exchange factor activity"/>
    <property type="evidence" value="ECO:0007669"/>
    <property type="project" value="InterPro"/>
</dbReference>
<feature type="compositionally biased region" description="Polar residues" evidence="1">
    <location>
        <begin position="217"/>
        <end position="234"/>
    </location>
</feature>
<gene>
    <name evidence="2" type="ORF">PPL_04798</name>
</gene>
<name>D3B8K5_HETP5</name>
<dbReference type="GO" id="GO:0055037">
    <property type="term" value="C:recycling endosome"/>
    <property type="evidence" value="ECO:0007669"/>
    <property type="project" value="TreeGrafter"/>
</dbReference>
<comment type="caution">
    <text evidence="2">The sequence shown here is derived from an EMBL/GenBank/DDBJ whole genome shotgun (WGS) entry which is preliminary data.</text>
</comment>
<sequence>MDPLSMLAAEEEAKILQAQKAREAAEVAAAKTSKTKIRNHFEEEESRLESITRIHLHDPTIDINSNIKEIEIKDRNTISKKKWVNSFCVVNFDLEIGQTLDYSYPKVMLRDEEITNLCFLSFPDSNSHLQGDIIYSFKLNNRSGRSALLSVWKHTARGCPSKHGCLARVETRSDLRAADSRLDLHVPRAVHYECTAHHRPDSQAESGGHQVARQEPGVTTTAQPNSSDDTNNIPASIIGVTNPFFLKALSHWPTIINIGTVHRLGMNHQQQQQKKKTLSLMSRDSGSKQMTDKEKITTEYKPYTSPDKNLVKKITDSGELPSHNETLRKYFLQLTLSFLIPLERYFSSLLPLAKTISVFQRPPRLKNFDNQEFLDKLAETDETYILDSKSKEIELYKEFLESVNFKNWLEEKRKEAIRHLNTLYRKAILDADVHALLKNKTPSTALDLHKRVKDQLILEENLFQAPDDIKQKLRAHLDLINLYFNNIS</sequence>